<dbReference type="RefSeq" id="WP_104477247.1">
    <property type="nucleotide sequence ID" value="NZ_CP154825.1"/>
</dbReference>
<proteinExistence type="predicted"/>
<reference evidence="2 3" key="1">
    <citation type="submission" date="2018-02" db="EMBL/GenBank/DDBJ databases">
        <title>Genomic Encyclopedia of Archaeal and Bacterial Type Strains, Phase II (KMG-II): from individual species to whole genera.</title>
        <authorList>
            <person name="Goeker M."/>
        </authorList>
    </citation>
    <scope>NUCLEOTIDE SEQUENCE [LARGE SCALE GENOMIC DNA]</scope>
    <source>
        <strain evidence="2 3">YU 961-1</strain>
    </source>
</reference>
<keyword evidence="2" id="KW-0238">DNA-binding</keyword>
<dbReference type="InterPro" id="IPR005149">
    <property type="entry name" value="Tscrpt_reg_PadR_N"/>
</dbReference>
<dbReference type="GO" id="GO:0003677">
    <property type="term" value="F:DNA binding"/>
    <property type="evidence" value="ECO:0007669"/>
    <property type="project" value="UniProtKB-KW"/>
</dbReference>
<feature type="domain" description="Transcription regulator PadR N-terminal" evidence="1">
    <location>
        <begin position="11"/>
        <end position="83"/>
    </location>
</feature>
<name>A0A2S6GYM3_9PSEU</name>
<dbReference type="SUPFAM" id="SSF46785">
    <property type="entry name" value="Winged helix' DNA-binding domain"/>
    <property type="match status" value="1"/>
</dbReference>
<evidence type="ECO:0000313" key="3">
    <source>
        <dbReference type="Proteomes" id="UP000239203"/>
    </source>
</evidence>
<comment type="caution">
    <text evidence="2">The sequence shown here is derived from an EMBL/GenBank/DDBJ whole genome shotgun (WGS) entry which is preliminary data.</text>
</comment>
<organism evidence="2 3">
    <name type="scientific">Actinokineospora auranticolor</name>
    <dbReference type="NCBI Taxonomy" id="155976"/>
    <lineage>
        <taxon>Bacteria</taxon>
        <taxon>Bacillati</taxon>
        <taxon>Actinomycetota</taxon>
        <taxon>Actinomycetes</taxon>
        <taxon>Pseudonocardiales</taxon>
        <taxon>Pseudonocardiaceae</taxon>
        <taxon>Actinokineospora</taxon>
    </lineage>
</organism>
<dbReference type="PANTHER" id="PTHR33169:SF14">
    <property type="entry name" value="TRANSCRIPTIONAL REGULATOR RV3488"/>
    <property type="match status" value="1"/>
</dbReference>
<dbReference type="InterPro" id="IPR052509">
    <property type="entry name" value="Metal_resp_DNA-bind_regulator"/>
</dbReference>
<dbReference type="Proteomes" id="UP000239203">
    <property type="component" value="Unassembled WGS sequence"/>
</dbReference>
<evidence type="ECO:0000313" key="2">
    <source>
        <dbReference type="EMBL" id="PPK70352.1"/>
    </source>
</evidence>
<dbReference type="EMBL" id="PTIX01000002">
    <property type="protein sequence ID" value="PPK70352.1"/>
    <property type="molecule type" value="Genomic_DNA"/>
</dbReference>
<dbReference type="PANTHER" id="PTHR33169">
    <property type="entry name" value="PADR-FAMILY TRANSCRIPTIONAL REGULATOR"/>
    <property type="match status" value="1"/>
</dbReference>
<dbReference type="AlphaFoldDB" id="A0A2S6GYM3"/>
<dbReference type="InterPro" id="IPR036390">
    <property type="entry name" value="WH_DNA-bd_sf"/>
</dbReference>
<dbReference type="InterPro" id="IPR036388">
    <property type="entry name" value="WH-like_DNA-bd_sf"/>
</dbReference>
<dbReference type="Gene3D" id="1.10.10.10">
    <property type="entry name" value="Winged helix-like DNA-binding domain superfamily/Winged helix DNA-binding domain"/>
    <property type="match status" value="1"/>
</dbReference>
<sequence>MSATRMLVLGVVFWAGKAHGYQLRAELLSWRADSWARVKPGSLYHALRKAVDDGMMVDSVEPGDGGPERTVYAVTPAGRVELERLVRAGLSVPGDPTMLNAAVAMLPVLRREVAVEMLRQRVARLRIQLAELESWRSGGAGVKPEHVNEQAGLWIGQTVADLEWAEGLIERIDGGAYTFAVGDEPPAIQI</sequence>
<dbReference type="OrthoDB" id="8443918at2"/>
<dbReference type="Pfam" id="PF03551">
    <property type="entry name" value="PadR"/>
    <property type="match status" value="1"/>
</dbReference>
<protein>
    <submittedName>
        <fullName evidence="2">DNA-binding PadR family transcriptional regulator</fullName>
    </submittedName>
</protein>
<gene>
    <name evidence="2" type="ORF">CLV40_102265</name>
</gene>
<keyword evidence="3" id="KW-1185">Reference proteome</keyword>
<evidence type="ECO:0000259" key="1">
    <source>
        <dbReference type="Pfam" id="PF03551"/>
    </source>
</evidence>
<accession>A0A2S6GYM3</accession>